<evidence type="ECO:0000313" key="5">
    <source>
        <dbReference type="EMBL" id="GHD18663.1"/>
    </source>
</evidence>
<keyword evidence="2" id="KW-0808">Transferase</keyword>
<dbReference type="Gene3D" id="3.40.50.2000">
    <property type="entry name" value="Glycogen Phosphorylase B"/>
    <property type="match status" value="2"/>
</dbReference>
<keyword evidence="1" id="KW-0328">Glycosyltransferase</keyword>
<sequence length="588" mass="63215">MHENRTHQAHVPHVRARWPRALTFTASLAWRHLRAEPARLPLLALRLVPGPPRRAVRSAASRLGGLPLAYALWDQGRREEAREAVLAAADGAGDRAVCRLVTACLAAGDASTARELVERLPRGRTRDAAEHRTELATGRAVPASSVSPDHHGITLTRGDRTRPDDTVNARRPPGTGEPPRVLHLVTNALPHTNAGYTQRTHRIAVAQRERGIDAHVVTRAGYPLNKGVADPRPLVTLDGVPYHRMIPWTAPADADAEFGAGLRMGSALVEALRPDVLHAASNHHNARLALALGERFGLPVVYEVRGFLEESWLSRDPERSTEDAFYRAERARESACMLAADLVVTLGGTMRADIVERGVAPDRLLVVPNAVDPSFLEPLPPAGGVREPLGIGGGAFVAGTTTSCFGYEGLDTLLEAVALMRERGEDAHALVVGDGPELPALRARAQDLGLAGAAHFTGRVPSGRVREYHGALDVFVVPRRNERVCRVVTPLKPVEAMAGGLPIVASDLPALREIVEPGVTGELIPAGQSVCLADVLSNLSYSHKTRTSYGCAGRSVVEEERTWAGAAYRYDVAYRGLIQKMSGPGHIP</sequence>
<evidence type="ECO:0000256" key="1">
    <source>
        <dbReference type="ARBA" id="ARBA00022676"/>
    </source>
</evidence>
<organism evidence="5 6">
    <name type="scientific">Nocardiopsis kunsanensis</name>
    <dbReference type="NCBI Taxonomy" id="141693"/>
    <lineage>
        <taxon>Bacteria</taxon>
        <taxon>Bacillati</taxon>
        <taxon>Actinomycetota</taxon>
        <taxon>Actinomycetes</taxon>
        <taxon>Streptosporangiales</taxon>
        <taxon>Nocardiopsidaceae</taxon>
        <taxon>Nocardiopsis</taxon>
    </lineage>
</organism>
<proteinExistence type="predicted"/>
<dbReference type="GO" id="GO:1901137">
    <property type="term" value="P:carbohydrate derivative biosynthetic process"/>
    <property type="evidence" value="ECO:0007669"/>
    <property type="project" value="UniProtKB-ARBA"/>
</dbReference>
<gene>
    <name evidence="5" type="ORF">GCM10007147_09100</name>
</gene>
<reference evidence="5 6" key="1">
    <citation type="journal article" date="2014" name="Int. J. Syst. Evol. Microbiol.">
        <title>Complete genome sequence of Corynebacterium casei LMG S-19264T (=DSM 44701T), isolated from a smear-ripened cheese.</title>
        <authorList>
            <consortium name="US DOE Joint Genome Institute (JGI-PGF)"/>
            <person name="Walter F."/>
            <person name="Albersmeier A."/>
            <person name="Kalinowski J."/>
            <person name="Ruckert C."/>
        </authorList>
    </citation>
    <scope>NUCLEOTIDE SEQUENCE [LARGE SCALE GENOMIC DNA]</scope>
    <source>
        <strain evidence="5 6">KCTC 19473</strain>
    </source>
</reference>
<evidence type="ECO:0000259" key="4">
    <source>
        <dbReference type="Pfam" id="PF13579"/>
    </source>
</evidence>
<comment type="caution">
    <text evidence="5">The sequence shown here is derived from an EMBL/GenBank/DDBJ whole genome shotgun (WGS) entry which is preliminary data.</text>
</comment>
<dbReference type="InterPro" id="IPR028098">
    <property type="entry name" value="Glyco_trans_4-like_N"/>
</dbReference>
<dbReference type="PANTHER" id="PTHR45947">
    <property type="entry name" value="SULFOQUINOVOSYL TRANSFERASE SQD2"/>
    <property type="match status" value="1"/>
</dbReference>
<evidence type="ECO:0000256" key="3">
    <source>
        <dbReference type="SAM" id="MobiDB-lite"/>
    </source>
</evidence>
<accession>A0A919CFM7</accession>
<feature type="domain" description="Glycosyltransferase subfamily 4-like N-terminal" evidence="4">
    <location>
        <begin position="195"/>
        <end position="369"/>
    </location>
</feature>
<feature type="region of interest" description="Disordered" evidence="3">
    <location>
        <begin position="124"/>
        <end position="179"/>
    </location>
</feature>
<feature type="compositionally biased region" description="Basic and acidic residues" evidence="3">
    <location>
        <begin position="124"/>
        <end position="134"/>
    </location>
</feature>
<feature type="compositionally biased region" description="Basic and acidic residues" evidence="3">
    <location>
        <begin position="148"/>
        <end position="168"/>
    </location>
</feature>
<dbReference type="CDD" id="cd03794">
    <property type="entry name" value="GT4_WbuB-like"/>
    <property type="match status" value="1"/>
</dbReference>
<protein>
    <submittedName>
        <fullName evidence="5">Glycosyltransferase WbuB</fullName>
    </submittedName>
</protein>
<dbReference type="Pfam" id="PF13692">
    <property type="entry name" value="Glyco_trans_1_4"/>
    <property type="match status" value="1"/>
</dbReference>
<dbReference type="SUPFAM" id="SSF53756">
    <property type="entry name" value="UDP-Glycosyltransferase/glycogen phosphorylase"/>
    <property type="match status" value="1"/>
</dbReference>
<evidence type="ECO:0000313" key="6">
    <source>
        <dbReference type="Proteomes" id="UP000654947"/>
    </source>
</evidence>
<dbReference type="PANTHER" id="PTHR45947:SF3">
    <property type="entry name" value="SULFOQUINOVOSYL TRANSFERASE SQD2"/>
    <property type="match status" value="1"/>
</dbReference>
<evidence type="ECO:0000256" key="2">
    <source>
        <dbReference type="ARBA" id="ARBA00022679"/>
    </source>
</evidence>
<dbReference type="AlphaFoldDB" id="A0A919CFM7"/>
<dbReference type="Proteomes" id="UP000654947">
    <property type="component" value="Unassembled WGS sequence"/>
</dbReference>
<dbReference type="Pfam" id="PF13579">
    <property type="entry name" value="Glyco_trans_4_4"/>
    <property type="match status" value="1"/>
</dbReference>
<name>A0A919CFM7_9ACTN</name>
<dbReference type="InterPro" id="IPR050194">
    <property type="entry name" value="Glycosyltransferase_grp1"/>
</dbReference>
<keyword evidence="6" id="KW-1185">Reference proteome</keyword>
<dbReference type="GO" id="GO:0016758">
    <property type="term" value="F:hexosyltransferase activity"/>
    <property type="evidence" value="ECO:0007669"/>
    <property type="project" value="TreeGrafter"/>
</dbReference>
<dbReference type="EMBL" id="BMXL01000003">
    <property type="protein sequence ID" value="GHD18663.1"/>
    <property type="molecule type" value="Genomic_DNA"/>
</dbReference>